<dbReference type="SMART" id="SM00857">
    <property type="entry name" value="Resolvase"/>
    <property type="match status" value="1"/>
</dbReference>
<comment type="caution">
    <text evidence="2">The sequence shown here is derived from an EMBL/GenBank/DDBJ whole genome shotgun (WGS) entry which is preliminary data.</text>
</comment>
<reference evidence="2" key="1">
    <citation type="submission" date="2019-01" db="EMBL/GenBank/DDBJ databases">
        <title>Sinorhodobacter populi sp. nov. isolated from the symptomatic bark tissue of Populus euramericana canker.</title>
        <authorList>
            <person name="Xu G."/>
        </authorList>
    </citation>
    <scope>NUCLEOTIDE SEQUENCE [LARGE SCALE GENOMIC DNA]</scope>
    <source>
        <strain evidence="2">CGMCC 1.12963</strain>
    </source>
</reference>
<dbReference type="SUPFAM" id="SSF53041">
    <property type="entry name" value="Resolvase-like"/>
    <property type="match status" value="1"/>
</dbReference>
<feature type="non-terminal residue" evidence="2">
    <location>
        <position position="108"/>
    </location>
</feature>
<evidence type="ECO:0000259" key="1">
    <source>
        <dbReference type="PROSITE" id="PS51736"/>
    </source>
</evidence>
<dbReference type="InterPro" id="IPR006119">
    <property type="entry name" value="Resolv_N"/>
</dbReference>
<reference evidence="2" key="2">
    <citation type="submission" date="2019-01" db="EMBL/GenBank/DDBJ databases">
        <authorList>
            <person name="Li Y."/>
        </authorList>
    </citation>
    <scope>NUCLEOTIDE SEQUENCE [LARGE SCALE GENOMIC DNA]</scope>
    <source>
        <strain evidence="2">CGMCC 1.12963</strain>
    </source>
</reference>
<feature type="domain" description="Resolvase/invertase-type recombinase catalytic" evidence="1">
    <location>
        <begin position="7"/>
        <end position="108"/>
    </location>
</feature>
<dbReference type="GO" id="GO:0003677">
    <property type="term" value="F:DNA binding"/>
    <property type="evidence" value="ECO:0007669"/>
    <property type="project" value="InterPro"/>
</dbReference>
<proteinExistence type="predicted"/>
<organism evidence="2 3">
    <name type="scientific">Paenirhodobacter huangdaonensis</name>
    <dbReference type="NCBI Taxonomy" id="2501515"/>
    <lineage>
        <taxon>Bacteria</taxon>
        <taxon>Pseudomonadati</taxon>
        <taxon>Pseudomonadota</taxon>
        <taxon>Alphaproteobacteria</taxon>
        <taxon>Rhodobacterales</taxon>
        <taxon>Rhodobacter group</taxon>
        <taxon>Paenirhodobacter</taxon>
    </lineage>
</organism>
<dbReference type="Gene3D" id="3.40.50.1390">
    <property type="entry name" value="Resolvase, N-terminal catalytic domain"/>
    <property type="match status" value="1"/>
</dbReference>
<protein>
    <submittedName>
        <fullName evidence="2">Recombinase family protein</fullName>
    </submittedName>
</protein>
<keyword evidence="3" id="KW-1185">Reference proteome</keyword>
<dbReference type="CDD" id="cd00338">
    <property type="entry name" value="Ser_Recombinase"/>
    <property type="match status" value="1"/>
</dbReference>
<dbReference type="AlphaFoldDB" id="A0A3S3N7E9"/>
<dbReference type="InterPro" id="IPR050639">
    <property type="entry name" value="SSR_resolvase"/>
</dbReference>
<dbReference type="EMBL" id="SAVA01000015">
    <property type="protein sequence ID" value="RWR48410.1"/>
    <property type="molecule type" value="Genomic_DNA"/>
</dbReference>
<name>A0A3S3N7E9_9RHOB</name>
<dbReference type="Pfam" id="PF00239">
    <property type="entry name" value="Resolvase"/>
    <property type="match status" value="1"/>
</dbReference>
<accession>A0A3S3N7E9</accession>
<dbReference type="PANTHER" id="PTHR30461:SF23">
    <property type="entry name" value="DNA RECOMBINASE-RELATED"/>
    <property type="match status" value="1"/>
</dbReference>
<gene>
    <name evidence="2" type="ORF">EOW66_18440</name>
</gene>
<dbReference type="Proteomes" id="UP000288071">
    <property type="component" value="Unassembled WGS sequence"/>
</dbReference>
<dbReference type="RefSeq" id="WP_164881188.1">
    <property type="nucleotide sequence ID" value="NZ_SAVA01000015.1"/>
</dbReference>
<dbReference type="PANTHER" id="PTHR30461">
    <property type="entry name" value="DNA-INVERTASE FROM LAMBDOID PROPHAGE"/>
    <property type="match status" value="1"/>
</dbReference>
<evidence type="ECO:0000313" key="3">
    <source>
        <dbReference type="Proteomes" id="UP000288071"/>
    </source>
</evidence>
<dbReference type="InterPro" id="IPR036162">
    <property type="entry name" value="Resolvase-like_N_sf"/>
</dbReference>
<sequence length="108" mass="12168">MSNPPLRAAIYARYSSDNQREASLDDQIRICRRLIAERGWIIAEVYSDAAISGASLLRPGYQKLQQDALRGRIDVVVAESIDRISRDQEHIAAFHKQMTFLGIPVITV</sequence>
<evidence type="ECO:0000313" key="2">
    <source>
        <dbReference type="EMBL" id="RWR48410.1"/>
    </source>
</evidence>
<dbReference type="PROSITE" id="PS51736">
    <property type="entry name" value="RECOMBINASES_3"/>
    <property type="match status" value="1"/>
</dbReference>
<dbReference type="GO" id="GO:0000150">
    <property type="term" value="F:DNA strand exchange activity"/>
    <property type="evidence" value="ECO:0007669"/>
    <property type="project" value="InterPro"/>
</dbReference>